<evidence type="ECO:0000259" key="2">
    <source>
        <dbReference type="Pfam" id="PF01370"/>
    </source>
</evidence>
<feature type="domain" description="DUF1731" evidence="3">
    <location>
        <begin position="258"/>
        <end position="303"/>
    </location>
</feature>
<evidence type="ECO:0000313" key="4">
    <source>
        <dbReference type="EMBL" id="BDB52851.1"/>
    </source>
</evidence>
<dbReference type="Pfam" id="PF01370">
    <property type="entry name" value="Epimerase"/>
    <property type="match status" value="1"/>
</dbReference>
<dbReference type="InterPro" id="IPR036291">
    <property type="entry name" value="NAD(P)-bd_dom_sf"/>
</dbReference>
<organism evidence="4 5">
    <name type="scientific">Flavobacterium ammonificans</name>
    <dbReference type="NCBI Taxonomy" id="1751056"/>
    <lineage>
        <taxon>Bacteria</taxon>
        <taxon>Pseudomonadati</taxon>
        <taxon>Bacteroidota</taxon>
        <taxon>Flavobacteriia</taxon>
        <taxon>Flavobacteriales</taxon>
        <taxon>Flavobacteriaceae</taxon>
        <taxon>Flavobacterium</taxon>
    </lineage>
</organism>
<dbReference type="InterPro" id="IPR001509">
    <property type="entry name" value="Epimerase_deHydtase"/>
</dbReference>
<dbReference type="Proteomes" id="UP001319865">
    <property type="component" value="Chromosome"/>
</dbReference>
<dbReference type="Pfam" id="PF08338">
    <property type="entry name" value="DUF1731"/>
    <property type="match status" value="1"/>
</dbReference>
<protein>
    <submittedName>
        <fullName evidence="4">NAD-dependent epimerase</fullName>
    </submittedName>
</protein>
<feature type="domain" description="NAD-dependent epimerase/dehydratase" evidence="2">
    <location>
        <begin position="8"/>
        <end position="229"/>
    </location>
</feature>
<comment type="similarity">
    <text evidence="1">Belongs to the NAD(P)-dependent epimerase/dehydratase family. SDR39U1 subfamily.</text>
</comment>
<evidence type="ECO:0000256" key="1">
    <source>
        <dbReference type="ARBA" id="ARBA00009353"/>
    </source>
</evidence>
<dbReference type="InterPro" id="IPR013549">
    <property type="entry name" value="DUF1731"/>
</dbReference>
<proteinExistence type="inferred from homology"/>
<sequence length="307" mass="33662">MLEERKNVVVTGGTGFVGKKLTQLLLDNGYSVTILSRTAKEYSAGVSYAQWNVEDGTIDEQAILGANYIIHLAGENIGAKRWTRNRKKAILDSREQSTQLLLATLQKYNKQLDAFISASGVGIYGAITDDVLCSETTPAANDFLGTVCQKWESAAQPIRDLGIRTVYIRTGLVLGKGDGVLQQLVPLFKLRLGSAIGSGKQFMPWIHIDDLCRIYLEAVINPEVQGPYNAAINDSTTNSIFSKTLASILGYSIWLPNVPAFLLQIVLGEMAQLVLTGRRVTSNKIEAIGFKFEFTQLNLALKNCLDK</sequence>
<reference evidence="4 5" key="1">
    <citation type="journal article" date="2022" name="Int. J. Syst. Evol. Microbiol.">
        <title>Flavobacterium ammonificans sp. nov. and Flavobacterium ammoniigenes sp. nov., ammonifying bacteria isolated from surface river water.</title>
        <authorList>
            <person name="Watanabe K."/>
            <person name="Kitamura T."/>
            <person name="Ogata Y."/>
            <person name="Shindo C."/>
            <person name="Suda W."/>
        </authorList>
    </citation>
    <scope>NUCLEOTIDE SEQUENCE [LARGE SCALE GENOMIC DNA]</scope>
    <source>
        <strain evidence="4 5">GENT11</strain>
    </source>
</reference>
<name>A0ABN6KUP6_9FLAO</name>
<dbReference type="RefSeq" id="WP_229328843.1">
    <property type="nucleotide sequence ID" value="NZ_AP025183.1"/>
</dbReference>
<dbReference type="Gene3D" id="3.40.50.720">
    <property type="entry name" value="NAD(P)-binding Rossmann-like Domain"/>
    <property type="match status" value="1"/>
</dbReference>
<keyword evidence="5" id="KW-1185">Reference proteome</keyword>
<dbReference type="EMBL" id="AP025183">
    <property type="protein sequence ID" value="BDB52851.1"/>
    <property type="molecule type" value="Genomic_DNA"/>
</dbReference>
<dbReference type="NCBIfam" id="TIGR01777">
    <property type="entry name" value="yfcH"/>
    <property type="match status" value="1"/>
</dbReference>
<dbReference type="SUPFAM" id="SSF51735">
    <property type="entry name" value="NAD(P)-binding Rossmann-fold domains"/>
    <property type="match status" value="1"/>
</dbReference>
<dbReference type="PANTHER" id="PTHR11092:SF0">
    <property type="entry name" value="EPIMERASE FAMILY PROTEIN SDR39U1"/>
    <property type="match status" value="1"/>
</dbReference>
<evidence type="ECO:0000259" key="3">
    <source>
        <dbReference type="Pfam" id="PF08338"/>
    </source>
</evidence>
<evidence type="ECO:0000313" key="5">
    <source>
        <dbReference type="Proteomes" id="UP001319865"/>
    </source>
</evidence>
<gene>
    <name evidence="4" type="ORF">GENT11_11630</name>
</gene>
<dbReference type="InterPro" id="IPR010099">
    <property type="entry name" value="SDR39U1"/>
</dbReference>
<dbReference type="PANTHER" id="PTHR11092">
    <property type="entry name" value="SUGAR NUCLEOTIDE EPIMERASE RELATED"/>
    <property type="match status" value="1"/>
</dbReference>
<accession>A0ABN6KUP6</accession>
<reference evidence="4 5" key="2">
    <citation type="journal article" date="2022" name="Microorganisms">
        <title>Complete Genome Sequences of Two Flavobacterium ammonificans Strains and a Flavobacterium ammoniigenes Strain of Ammonifying Bacterioplankton Isolated from Surface River Water.</title>
        <authorList>
            <person name="Suda W."/>
            <person name="Ogata Y."/>
            <person name="Shindo C."/>
            <person name="Watanabe K."/>
        </authorList>
    </citation>
    <scope>NUCLEOTIDE SEQUENCE [LARGE SCALE GENOMIC DNA]</scope>
    <source>
        <strain evidence="4 5">GENT11</strain>
    </source>
</reference>